<dbReference type="AlphaFoldDB" id="A0AAV3GZ54"/>
<protein>
    <submittedName>
        <fullName evidence="1">Uncharacterized protein</fullName>
    </submittedName>
</protein>
<proteinExistence type="predicted"/>
<evidence type="ECO:0000313" key="1">
    <source>
        <dbReference type="EMBL" id="EJX55959.1"/>
    </source>
</evidence>
<evidence type="ECO:0000313" key="2">
    <source>
        <dbReference type="Proteomes" id="UP000006402"/>
    </source>
</evidence>
<dbReference type="Proteomes" id="UP000006402">
    <property type="component" value="Unassembled WGS sequence"/>
</dbReference>
<accession>A0AAV3GZ54</accession>
<sequence>MNALQFHRKKLLFINHLKKTVTRPYFYILSGNKLKKALPYNK</sequence>
<dbReference type="EMBL" id="AMAH01000015">
    <property type="protein sequence ID" value="EJX55959.1"/>
    <property type="molecule type" value="Genomic_DNA"/>
</dbReference>
<organism evidence="1 2">
    <name type="scientific">Enterococcus faecium R496</name>
    <dbReference type="NCBI Taxonomy" id="1134836"/>
    <lineage>
        <taxon>Bacteria</taxon>
        <taxon>Bacillati</taxon>
        <taxon>Bacillota</taxon>
        <taxon>Bacilli</taxon>
        <taxon>Lactobacillales</taxon>
        <taxon>Enterococcaceae</taxon>
        <taxon>Enterococcus</taxon>
    </lineage>
</organism>
<reference evidence="1 2" key="1">
    <citation type="submission" date="2012-04" db="EMBL/GenBank/DDBJ databases">
        <authorList>
            <person name="Weinstock G."/>
            <person name="Sodergren E."/>
            <person name="Lobos E.A."/>
            <person name="Fulton L."/>
            <person name="Fulton R."/>
            <person name="Courtney L."/>
            <person name="Fronick C."/>
            <person name="O'Laughlin M."/>
            <person name="Godfrey J."/>
            <person name="Wilson R.M."/>
            <person name="Miner T."/>
            <person name="Farmer C."/>
            <person name="Delehaunty K."/>
            <person name="Cordes M."/>
            <person name="Minx P."/>
            <person name="Tomlinson C."/>
            <person name="Chen J."/>
            <person name="Wollam A."/>
            <person name="Pepin K.H."/>
            <person name="Bhonagiri V."/>
            <person name="Zhang X."/>
            <person name="Suruliraj S."/>
            <person name="Warren W."/>
            <person name="Mitreva M."/>
            <person name="Mardis E.R."/>
            <person name="Wilson R.K."/>
        </authorList>
    </citation>
    <scope>NUCLEOTIDE SEQUENCE [LARGE SCALE GENOMIC DNA]</scope>
    <source>
        <strain evidence="1 2">R496</strain>
    </source>
</reference>
<gene>
    <name evidence="1" type="ORF">HMPREF1378_00191</name>
</gene>
<comment type="caution">
    <text evidence="1">The sequence shown here is derived from an EMBL/GenBank/DDBJ whole genome shotgun (WGS) entry which is preliminary data.</text>
</comment>
<name>A0AAV3GZ54_ENTFC</name>